<keyword evidence="3" id="KW-1185">Reference proteome</keyword>
<name>A0A2I1DNW0_9PROT</name>
<sequence>MQTQNSRPEAAEQSQGSDNHITIGLVRNARDPRITARSVPWAEFCDGLSRPEIRQQKDGTGIIFATFSAAYRAGKNVSAITAVGFDVDGKTHAPMHPAEAHDVLMALDWRHLIYTTWSHTPAEPRYRVIVALDGPLDPRALRDAQTAILEQLPSGVSDAVDSACLGDRARLFYAPACPPDRADQFEFYAGGDKPLRSATLLMAAAARQAVREQQQAQRKDVTARFTANGGHSVIREFNSRYTVTEILESAGYVKKRNRWVSPNSKSGTPGIVVLDNRVYCHHDADALHNGHALDAFGAYAAIHHGGDQKAAAAAVRGGAK</sequence>
<accession>A0A2I1DNW0</accession>
<dbReference type="EMBL" id="MXAV01000011">
    <property type="protein sequence ID" value="PKY11546.1"/>
    <property type="molecule type" value="Genomic_DNA"/>
</dbReference>
<protein>
    <submittedName>
        <fullName evidence="2">Uncharacterized protein</fullName>
    </submittedName>
</protein>
<reference evidence="2 3" key="1">
    <citation type="submission" date="2017-03" db="EMBL/GenBank/DDBJ databases">
        <title>Draft genime sequence of the acidophilic sulfur-oxidizing bacterium Acidithiobacillus sp. SH, isolated from seawater.</title>
        <authorList>
            <person name="Sharmin S."/>
            <person name="Tokuhisa M."/>
            <person name="Kanao T."/>
            <person name="Kamimura K."/>
        </authorList>
    </citation>
    <scope>NUCLEOTIDE SEQUENCE [LARGE SCALE GENOMIC DNA]</scope>
    <source>
        <strain evidence="2 3">SH</strain>
    </source>
</reference>
<gene>
    <name evidence="2" type="ORF">B1757_03840</name>
</gene>
<evidence type="ECO:0000256" key="1">
    <source>
        <dbReference type="SAM" id="MobiDB-lite"/>
    </source>
</evidence>
<dbReference type="InParanoid" id="A0A2I1DNW0"/>
<organism evidence="2 3">
    <name type="scientific">Acidithiobacillus marinus</name>
    <dbReference type="NCBI Taxonomy" id="187490"/>
    <lineage>
        <taxon>Bacteria</taxon>
        <taxon>Pseudomonadati</taxon>
        <taxon>Pseudomonadota</taxon>
        <taxon>Acidithiobacillia</taxon>
        <taxon>Acidithiobacillales</taxon>
        <taxon>Acidithiobacillaceae</taxon>
        <taxon>Acidithiobacillus</taxon>
    </lineage>
</organism>
<evidence type="ECO:0000313" key="3">
    <source>
        <dbReference type="Proteomes" id="UP000234329"/>
    </source>
</evidence>
<comment type="caution">
    <text evidence="2">The sequence shown here is derived from an EMBL/GenBank/DDBJ whole genome shotgun (WGS) entry which is preliminary data.</text>
</comment>
<feature type="compositionally biased region" description="Polar residues" evidence="1">
    <location>
        <begin position="1"/>
        <end position="20"/>
    </location>
</feature>
<evidence type="ECO:0000313" key="2">
    <source>
        <dbReference type="EMBL" id="PKY11546.1"/>
    </source>
</evidence>
<dbReference type="RefSeq" id="WP_101537071.1">
    <property type="nucleotide sequence ID" value="NZ_MXAV01000011.1"/>
</dbReference>
<dbReference type="AlphaFoldDB" id="A0A2I1DNW0"/>
<dbReference type="Proteomes" id="UP000234329">
    <property type="component" value="Unassembled WGS sequence"/>
</dbReference>
<dbReference type="OrthoDB" id="110640at2"/>
<proteinExistence type="predicted"/>
<feature type="region of interest" description="Disordered" evidence="1">
    <location>
        <begin position="1"/>
        <end position="25"/>
    </location>
</feature>